<dbReference type="InterPro" id="IPR002105">
    <property type="entry name" value="Dockerin_1_rpt"/>
</dbReference>
<dbReference type="AlphaFoldDB" id="A0A518BWZ6"/>
<dbReference type="SUPFAM" id="SSF63446">
    <property type="entry name" value="Type I dockerin domain"/>
    <property type="match status" value="1"/>
</dbReference>
<gene>
    <name evidence="3" type="ORF">Pan265_13530</name>
</gene>
<dbReference type="GO" id="GO:0000272">
    <property type="term" value="P:polysaccharide catabolic process"/>
    <property type="evidence" value="ECO:0007669"/>
    <property type="project" value="InterPro"/>
</dbReference>
<dbReference type="InterPro" id="IPR036439">
    <property type="entry name" value="Dockerin_dom_sf"/>
</dbReference>
<evidence type="ECO:0000313" key="4">
    <source>
        <dbReference type="Proteomes" id="UP000320386"/>
    </source>
</evidence>
<protein>
    <recommendedName>
        <fullName evidence="2">Dockerin domain-containing protein</fullName>
    </recommendedName>
</protein>
<reference evidence="3 4" key="1">
    <citation type="submission" date="2019-02" db="EMBL/GenBank/DDBJ databases">
        <title>Deep-cultivation of Planctomycetes and their phenomic and genomic characterization uncovers novel biology.</title>
        <authorList>
            <person name="Wiegand S."/>
            <person name="Jogler M."/>
            <person name="Boedeker C."/>
            <person name="Pinto D."/>
            <person name="Vollmers J."/>
            <person name="Rivas-Marin E."/>
            <person name="Kohn T."/>
            <person name="Peeters S.H."/>
            <person name="Heuer A."/>
            <person name="Rast P."/>
            <person name="Oberbeckmann S."/>
            <person name="Bunk B."/>
            <person name="Jeske O."/>
            <person name="Meyerdierks A."/>
            <person name="Storesund J.E."/>
            <person name="Kallscheuer N."/>
            <person name="Luecker S."/>
            <person name="Lage O.M."/>
            <person name="Pohl T."/>
            <person name="Merkel B.J."/>
            <person name="Hornburger P."/>
            <person name="Mueller R.-W."/>
            <person name="Bruemmer F."/>
            <person name="Labrenz M."/>
            <person name="Spormann A.M."/>
            <person name="Op den Camp H."/>
            <person name="Overmann J."/>
            <person name="Amann R."/>
            <person name="Jetten M.S.M."/>
            <person name="Mascher T."/>
            <person name="Medema M.H."/>
            <person name="Devos D.P."/>
            <person name="Kaster A.-K."/>
            <person name="Ovreas L."/>
            <person name="Rohde M."/>
            <person name="Galperin M.Y."/>
            <person name="Jogler C."/>
        </authorList>
    </citation>
    <scope>NUCLEOTIDE SEQUENCE [LARGE SCALE GENOMIC DNA]</scope>
    <source>
        <strain evidence="3 4">Pan265</strain>
    </source>
</reference>
<dbReference type="PROSITE" id="PS00448">
    <property type="entry name" value="CLOS_CELLULOSOME_RPT"/>
    <property type="match status" value="1"/>
</dbReference>
<feature type="signal peptide" evidence="1">
    <location>
        <begin position="1"/>
        <end position="23"/>
    </location>
</feature>
<feature type="domain" description="Dockerin" evidence="2">
    <location>
        <begin position="230"/>
        <end position="295"/>
    </location>
</feature>
<dbReference type="RefSeq" id="WP_145445650.1">
    <property type="nucleotide sequence ID" value="NZ_CP036280.1"/>
</dbReference>
<evidence type="ECO:0000313" key="3">
    <source>
        <dbReference type="EMBL" id="QDU71503.1"/>
    </source>
</evidence>
<dbReference type="CDD" id="cd14254">
    <property type="entry name" value="Dockerin_II"/>
    <property type="match status" value="1"/>
</dbReference>
<dbReference type="PROSITE" id="PS00018">
    <property type="entry name" value="EF_HAND_1"/>
    <property type="match status" value="2"/>
</dbReference>
<name>A0A518BWZ6_9BACT</name>
<accession>A0A518BWZ6</accession>
<feature type="chain" id="PRO_5022120031" description="Dockerin domain-containing protein" evidence="1">
    <location>
        <begin position="24"/>
        <end position="314"/>
    </location>
</feature>
<dbReference type="PROSITE" id="PS51766">
    <property type="entry name" value="DOCKERIN"/>
    <property type="match status" value="1"/>
</dbReference>
<keyword evidence="1" id="KW-0732">Signal</keyword>
<organism evidence="3 4">
    <name type="scientific">Mucisphaera calidilacus</name>
    <dbReference type="NCBI Taxonomy" id="2527982"/>
    <lineage>
        <taxon>Bacteria</taxon>
        <taxon>Pseudomonadati</taxon>
        <taxon>Planctomycetota</taxon>
        <taxon>Phycisphaerae</taxon>
        <taxon>Phycisphaerales</taxon>
        <taxon>Phycisphaeraceae</taxon>
        <taxon>Mucisphaera</taxon>
    </lineage>
</organism>
<dbReference type="GO" id="GO:0004553">
    <property type="term" value="F:hydrolase activity, hydrolyzing O-glycosyl compounds"/>
    <property type="evidence" value="ECO:0007669"/>
    <property type="project" value="InterPro"/>
</dbReference>
<evidence type="ECO:0000259" key="2">
    <source>
        <dbReference type="PROSITE" id="PS51766"/>
    </source>
</evidence>
<evidence type="ECO:0000256" key="1">
    <source>
        <dbReference type="SAM" id="SignalP"/>
    </source>
</evidence>
<dbReference type="OrthoDB" id="272551at2"/>
<sequence precursor="true">MSRFTTASLVAGALLASTQTASAVIDFSFALDADPTTTDALVLVEGGVTLTIAAFDEDDEGNDVPEVISSANGSVADKPWDATGIGVSGKGTGSTAGAPADRQIAGYEELRLTFDQDVLLKFVDYRFVGSGLDGAAFRVGDIETYVNSGAAIEYYDNGVRIDPAPEGYSYVGNLDPDGINVGANDNASVDEFTVGDLLIPTGTELIFFDWYPNDYRAYYVEGIQVEIAPVTSVPGDANGDGLVDLLDLSILASNFEGTETPYTVAEGDFNEDGFVDLLDLSILASNFDSGAAAPEPAALSLLGLGVLVAGRRMA</sequence>
<dbReference type="InterPro" id="IPR016134">
    <property type="entry name" value="Dockerin_dom"/>
</dbReference>
<keyword evidence="4" id="KW-1185">Reference proteome</keyword>
<dbReference type="Proteomes" id="UP000320386">
    <property type="component" value="Chromosome"/>
</dbReference>
<dbReference type="Pfam" id="PF00404">
    <property type="entry name" value="Dockerin_1"/>
    <property type="match status" value="1"/>
</dbReference>
<dbReference type="KEGG" id="mcad:Pan265_13530"/>
<dbReference type="InterPro" id="IPR018247">
    <property type="entry name" value="EF_Hand_1_Ca_BS"/>
</dbReference>
<dbReference type="EMBL" id="CP036280">
    <property type="protein sequence ID" value="QDU71503.1"/>
    <property type="molecule type" value="Genomic_DNA"/>
</dbReference>
<proteinExistence type="predicted"/>
<dbReference type="Gene3D" id="1.10.1330.10">
    <property type="entry name" value="Dockerin domain"/>
    <property type="match status" value="1"/>
</dbReference>